<dbReference type="EMBL" id="JBIRGQ010000012">
    <property type="protein sequence ID" value="MFH8551494.1"/>
    <property type="molecule type" value="Genomic_DNA"/>
</dbReference>
<organism evidence="2 3">
    <name type="scientific">Streptomyces longisporoflavus</name>
    <dbReference type="NCBI Taxonomy" id="28044"/>
    <lineage>
        <taxon>Bacteria</taxon>
        <taxon>Bacillati</taxon>
        <taxon>Actinomycetota</taxon>
        <taxon>Actinomycetes</taxon>
        <taxon>Kitasatosporales</taxon>
        <taxon>Streptomycetaceae</taxon>
        <taxon>Streptomyces</taxon>
    </lineage>
</organism>
<evidence type="ECO:0000313" key="3">
    <source>
        <dbReference type="Proteomes" id="UP001610818"/>
    </source>
</evidence>
<protein>
    <submittedName>
        <fullName evidence="2">Uncharacterized protein</fullName>
    </submittedName>
</protein>
<sequence length="64" mass="7218">MLRARVSHAGPARISDRRRTRFADGPARPAPVRAPLPARRTEQRAALLVDQQHPKVRVLDESWG</sequence>
<accession>A0ABW7R4A2</accession>
<evidence type="ECO:0000256" key="1">
    <source>
        <dbReference type="SAM" id="MobiDB-lite"/>
    </source>
</evidence>
<name>A0ABW7R4A2_9ACTN</name>
<proteinExistence type="predicted"/>
<keyword evidence="3" id="KW-1185">Reference proteome</keyword>
<evidence type="ECO:0000313" key="2">
    <source>
        <dbReference type="EMBL" id="MFH8551494.1"/>
    </source>
</evidence>
<feature type="region of interest" description="Disordered" evidence="1">
    <location>
        <begin position="1"/>
        <end position="38"/>
    </location>
</feature>
<dbReference type="RefSeq" id="WP_397718441.1">
    <property type="nucleotide sequence ID" value="NZ_JBIRGN010000012.1"/>
</dbReference>
<dbReference type="Proteomes" id="UP001610818">
    <property type="component" value="Unassembled WGS sequence"/>
</dbReference>
<reference evidence="2 3" key="1">
    <citation type="submission" date="2024-10" db="EMBL/GenBank/DDBJ databases">
        <title>The Natural Products Discovery Center: Release of the First 8490 Sequenced Strains for Exploring Actinobacteria Biosynthetic Diversity.</title>
        <authorList>
            <person name="Kalkreuter E."/>
            <person name="Kautsar S.A."/>
            <person name="Yang D."/>
            <person name="Bader C.D."/>
            <person name="Teijaro C.N."/>
            <person name="Fluegel L."/>
            <person name="Davis C.M."/>
            <person name="Simpson J.R."/>
            <person name="Lauterbach L."/>
            <person name="Steele A.D."/>
            <person name="Gui C."/>
            <person name="Meng S."/>
            <person name="Li G."/>
            <person name="Viehrig K."/>
            <person name="Ye F."/>
            <person name="Su P."/>
            <person name="Kiefer A.F."/>
            <person name="Nichols A."/>
            <person name="Cepeda A.J."/>
            <person name="Yan W."/>
            <person name="Fan B."/>
            <person name="Jiang Y."/>
            <person name="Adhikari A."/>
            <person name="Zheng C.-J."/>
            <person name="Schuster L."/>
            <person name="Cowan T.M."/>
            <person name="Smanski M.J."/>
            <person name="Chevrette M.G."/>
            <person name="De Carvalho L.P.S."/>
            <person name="Shen B."/>
        </authorList>
    </citation>
    <scope>NUCLEOTIDE SEQUENCE [LARGE SCALE GENOMIC DNA]</scope>
    <source>
        <strain evidence="2 3">NPDC017990</strain>
    </source>
</reference>
<gene>
    <name evidence="2" type="ORF">ACH4F9_41595</name>
</gene>
<comment type="caution">
    <text evidence="2">The sequence shown here is derived from an EMBL/GenBank/DDBJ whole genome shotgun (WGS) entry which is preliminary data.</text>
</comment>